<protein>
    <recommendedName>
        <fullName evidence="3">Aspartyl/glutamyl-tRNA(Asn/Gln) amidotransferase subunit C</fullName>
    </recommendedName>
</protein>
<dbReference type="AlphaFoldDB" id="A0A1F4VRP1"/>
<sequence>MNDLNLKNLSILAKLDPDVSLDESEFIKIIEFINSLKQVNGIQLDVSEARTNLRPDSAQPSLNNLDQLKFHKLNKNNYFELTAN</sequence>
<dbReference type="Proteomes" id="UP000178964">
    <property type="component" value="Unassembled WGS sequence"/>
</dbReference>
<proteinExistence type="predicted"/>
<evidence type="ECO:0008006" key="3">
    <source>
        <dbReference type="Google" id="ProtNLM"/>
    </source>
</evidence>
<accession>A0A1F4VRP1</accession>
<reference evidence="1 2" key="1">
    <citation type="journal article" date="2016" name="Nat. Commun.">
        <title>Thousands of microbial genomes shed light on interconnected biogeochemical processes in an aquifer system.</title>
        <authorList>
            <person name="Anantharaman K."/>
            <person name="Brown C.T."/>
            <person name="Hug L.A."/>
            <person name="Sharon I."/>
            <person name="Castelle C.J."/>
            <person name="Probst A.J."/>
            <person name="Thomas B.C."/>
            <person name="Singh A."/>
            <person name="Wilkins M.J."/>
            <person name="Karaoz U."/>
            <person name="Brodie E.L."/>
            <person name="Williams K.H."/>
            <person name="Hubbard S.S."/>
            <person name="Banfield J.F."/>
        </authorList>
    </citation>
    <scope>NUCLEOTIDE SEQUENCE [LARGE SCALE GENOMIC DNA]</scope>
</reference>
<organism evidence="1 2">
    <name type="scientific">candidate division WWE3 bacterium RIFCSPLOWO2_01_FULL_42_11</name>
    <dbReference type="NCBI Taxonomy" id="1802627"/>
    <lineage>
        <taxon>Bacteria</taxon>
        <taxon>Katanobacteria</taxon>
    </lineage>
</organism>
<evidence type="ECO:0000313" key="1">
    <source>
        <dbReference type="EMBL" id="OGC59700.1"/>
    </source>
</evidence>
<name>A0A1F4VRP1_UNCKA</name>
<evidence type="ECO:0000313" key="2">
    <source>
        <dbReference type="Proteomes" id="UP000178964"/>
    </source>
</evidence>
<comment type="caution">
    <text evidence="1">The sequence shown here is derived from an EMBL/GenBank/DDBJ whole genome shotgun (WGS) entry which is preliminary data.</text>
</comment>
<dbReference type="EMBL" id="MEVK01000010">
    <property type="protein sequence ID" value="OGC59700.1"/>
    <property type="molecule type" value="Genomic_DNA"/>
</dbReference>
<gene>
    <name evidence="1" type="ORF">A3A70_00075</name>
</gene>